<dbReference type="InterPro" id="IPR021615">
    <property type="entry name" value="Omp28"/>
</dbReference>
<evidence type="ECO:0000313" key="2">
    <source>
        <dbReference type="Proteomes" id="UP000324575"/>
    </source>
</evidence>
<dbReference type="AlphaFoldDB" id="A0A5M8P1C9"/>
<accession>A0A5M8P1C9</accession>
<sequence>MHKKLLFFITIAAFAWNGCDVIDKNDRITEIEGVVPAKKILLLDFTDQSCVNCLKAAEEIKNLIGIYKDTLIAVSIHASDRKFPLVTEEGNKYEEYFKIEVHPTGIIDGIFSSEKPQLWGGIVLKRFQTETSFDLNLFVSYEETKRELNVTSQIKSLQNHSRAKLLLWVIEDKINGLQLMPDGKYINDYEHNHVFRAAINDTFGEAFTIEENEEKDIINKAYVLNNQWETDNISIVGFVYNTSTDEVLSVTEVKLKPENNEINE</sequence>
<dbReference type="NCBIfam" id="NF033782">
    <property type="entry name" value="lipoprot_Omp28"/>
    <property type="match status" value="1"/>
</dbReference>
<dbReference type="Gene3D" id="2.60.40.10">
    <property type="entry name" value="Immunoglobulins"/>
    <property type="match status" value="1"/>
</dbReference>
<dbReference type="InterPro" id="IPR036249">
    <property type="entry name" value="Thioredoxin-like_sf"/>
</dbReference>
<dbReference type="InterPro" id="IPR013783">
    <property type="entry name" value="Ig-like_fold"/>
</dbReference>
<organism evidence="1 2">
    <name type="scientific">Candidatus Ordinivivax streblomastigis</name>
    <dbReference type="NCBI Taxonomy" id="2540710"/>
    <lineage>
        <taxon>Bacteria</taxon>
        <taxon>Pseudomonadati</taxon>
        <taxon>Bacteroidota</taxon>
        <taxon>Bacteroidia</taxon>
        <taxon>Bacteroidales</taxon>
        <taxon>Candidatus Ordinivivax</taxon>
    </lineage>
</organism>
<dbReference type="SUPFAM" id="SSF52833">
    <property type="entry name" value="Thioredoxin-like"/>
    <property type="match status" value="1"/>
</dbReference>
<protein>
    <recommendedName>
        <fullName evidence="3">Outer membrane protein Omp28</fullName>
    </recommendedName>
</protein>
<reference evidence="1 2" key="1">
    <citation type="submission" date="2019-03" db="EMBL/GenBank/DDBJ databases">
        <title>Single cell metagenomics reveals metabolic interactions within the superorganism composed of flagellate Streblomastix strix and complex community of Bacteroidetes bacteria on its surface.</title>
        <authorList>
            <person name="Treitli S.C."/>
            <person name="Kolisko M."/>
            <person name="Husnik F."/>
            <person name="Keeling P."/>
            <person name="Hampl V."/>
        </authorList>
    </citation>
    <scope>NUCLEOTIDE SEQUENCE [LARGE SCALE GENOMIC DNA]</scope>
    <source>
        <strain evidence="1">St1</strain>
    </source>
</reference>
<name>A0A5M8P1C9_9BACT</name>
<dbReference type="Pfam" id="PF11551">
    <property type="entry name" value="Omp28"/>
    <property type="match status" value="1"/>
</dbReference>
<evidence type="ECO:0008006" key="3">
    <source>
        <dbReference type="Google" id="ProtNLM"/>
    </source>
</evidence>
<gene>
    <name evidence="1" type="ORF">EZS26_001599</name>
</gene>
<evidence type="ECO:0000313" key="1">
    <source>
        <dbReference type="EMBL" id="KAA6302239.1"/>
    </source>
</evidence>
<proteinExistence type="predicted"/>
<dbReference type="EMBL" id="SNRX01000009">
    <property type="protein sequence ID" value="KAA6302239.1"/>
    <property type="molecule type" value="Genomic_DNA"/>
</dbReference>
<dbReference type="Proteomes" id="UP000324575">
    <property type="component" value="Unassembled WGS sequence"/>
</dbReference>
<comment type="caution">
    <text evidence="1">The sequence shown here is derived from an EMBL/GenBank/DDBJ whole genome shotgun (WGS) entry which is preliminary data.</text>
</comment>